<evidence type="ECO:0000313" key="1">
    <source>
        <dbReference type="EMBL" id="TDF89766.1"/>
    </source>
</evidence>
<name>A0A4R5K7A0_9MICC</name>
<dbReference type="Proteomes" id="UP000295511">
    <property type="component" value="Unassembled WGS sequence"/>
</dbReference>
<comment type="caution">
    <text evidence="1">The sequence shown here is derived from an EMBL/GenBank/DDBJ whole genome shotgun (WGS) entry which is preliminary data.</text>
</comment>
<dbReference type="InterPro" id="IPR038084">
    <property type="entry name" value="PduO/GlcC-like_sf"/>
</dbReference>
<organism evidence="1 2">
    <name type="scientific">Arthrobacter terricola</name>
    <dbReference type="NCBI Taxonomy" id="2547396"/>
    <lineage>
        <taxon>Bacteria</taxon>
        <taxon>Bacillati</taxon>
        <taxon>Actinomycetota</taxon>
        <taxon>Actinomycetes</taxon>
        <taxon>Micrococcales</taxon>
        <taxon>Micrococcaceae</taxon>
        <taxon>Arthrobacter</taxon>
    </lineage>
</organism>
<dbReference type="AlphaFoldDB" id="A0A4R5K7A0"/>
<evidence type="ECO:0000313" key="2">
    <source>
        <dbReference type="Proteomes" id="UP000295511"/>
    </source>
</evidence>
<accession>A0A4R5K7A0</accession>
<dbReference type="SUPFAM" id="SSF143744">
    <property type="entry name" value="GlcG-like"/>
    <property type="match status" value="1"/>
</dbReference>
<proteinExistence type="predicted"/>
<dbReference type="Gene3D" id="3.30.450.150">
    <property type="entry name" value="Haem-degrading domain"/>
    <property type="match status" value="1"/>
</dbReference>
<dbReference type="OrthoDB" id="9815315at2"/>
<reference evidence="1 2" key="1">
    <citation type="submission" date="2019-03" db="EMBL/GenBank/DDBJ databases">
        <title>Whole genome sequence of Arthrobacter sp JH1-1.</title>
        <authorList>
            <person name="Trinh H.N."/>
        </authorList>
    </citation>
    <scope>NUCLEOTIDE SEQUENCE [LARGE SCALE GENOMIC DNA]</scope>
    <source>
        <strain evidence="1 2">JH1-1</strain>
    </source>
</reference>
<dbReference type="EMBL" id="SMRU01000038">
    <property type="protein sequence ID" value="TDF89766.1"/>
    <property type="molecule type" value="Genomic_DNA"/>
</dbReference>
<gene>
    <name evidence="1" type="ORF">E1809_22735</name>
</gene>
<sequence>MTSPPARVVDTGIVAAVTVSGLASDSDHQFIVESIRAYLNENARHKTKPMTADKGNKS</sequence>
<keyword evidence="2" id="KW-1185">Reference proteome</keyword>
<protein>
    <submittedName>
        <fullName evidence="1">Uncharacterized protein</fullName>
    </submittedName>
</protein>